<feature type="region of interest" description="Disordered" evidence="1">
    <location>
        <begin position="1"/>
        <end position="28"/>
    </location>
</feature>
<keyword evidence="3" id="KW-1185">Reference proteome</keyword>
<dbReference type="AlphaFoldDB" id="A0A9P0ZVK6"/>
<proteinExistence type="predicted"/>
<dbReference type="EMBL" id="CAMAPE010000058">
    <property type="protein sequence ID" value="CAH9112108.1"/>
    <property type="molecule type" value="Genomic_DNA"/>
</dbReference>
<dbReference type="OrthoDB" id="1684382at2759"/>
<evidence type="ECO:0000313" key="3">
    <source>
        <dbReference type="Proteomes" id="UP001152484"/>
    </source>
</evidence>
<feature type="compositionally biased region" description="Basic and acidic residues" evidence="1">
    <location>
        <begin position="1"/>
        <end position="18"/>
    </location>
</feature>
<evidence type="ECO:0000313" key="2">
    <source>
        <dbReference type="EMBL" id="CAH9112108.1"/>
    </source>
</evidence>
<gene>
    <name evidence="2" type="ORF">CEURO_LOCUS19513</name>
</gene>
<name>A0A9P0ZVK6_CUSEU</name>
<sequence length="452" mass="50023">MCDEEANSHRLGRFEARPRLTPATRRRDDPNFDEAAIFEPASGVRLGKVEYPGVSTFCPCAAVMMYLAQSMDNRMASTKRWTDCCMGWVPPYTQIYLSMLFYIQTMRAMRSAGLFCLSTQYLDNILDCYPPQNLWIPGPLVQLFKNLASFRPSSGHFGNVTPALPKRPGWSRKNRYCFDAPHHTHLPNISLFISRLRSDCAVAAATGDTKQTSSTSSFINDADGPARCATLYGRPCDLADPEARNMLSPGAQFALAGRLKLWINAARQLQDNGIPPDLDLNKDEVEDTWTAALKLDTSGVWFSHIAAMMGKYCQFWRGSASLADCSPNSSATGSVKCIMTGEGSSIFDSVKWVCSADALNDSTHMNAGHYLLRTYRHLVVSASTTVGDITDDHVHAALTYYLNLSPNSIEFHGLTAGKFWKIVPDVLSGSHISTLTGVISAIHRHYHRETPE</sequence>
<protein>
    <submittedName>
        <fullName evidence="2">Uncharacterized protein</fullName>
    </submittedName>
</protein>
<organism evidence="2 3">
    <name type="scientific">Cuscuta europaea</name>
    <name type="common">European dodder</name>
    <dbReference type="NCBI Taxonomy" id="41803"/>
    <lineage>
        <taxon>Eukaryota</taxon>
        <taxon>Viridiplantae</taxon>
        <taxon>Streptophyta</taxon>
        <taxon>Embryophyta</taxon>
        <taxon>Tracheophyta</taxon>
        <taxon>Spermatophyta</taxon>
        <taxon>Magnoliopsida</taxon>
        <taxon>eudicotyledons</taxon>
        <taxon>Gunneridae</taxon>
        <taxon>Pentapetalae</taxon>
        <taxon>asterids</taxon>
        <taxon>lamiids</taxon>
        <taxon>Solanales</taxon>
        <taxon>Convolvulaceae</taxon>
        <taxon>Cuscuteae</taxon>
        <taxon>Cuscuta</taxon>
        <taxon>Cuscuta subgen. Cuscuta</taxon>
    </lineage>
</organism>
<accession>A0A9P0ZVK6</accession>
<evidence type="ECO:0000256" key="1">
    <source>
        <dbReference type="SAM" id="MobiDB-lite"/>
    </source>
</evidence>
<comment type="caution">
    <text evidence="2">The sequence shown here is derived from an EMBL/GenBank/DDBJ whole genome shotgun (WGS) entry which is preliminary data.</text>
</comment>
<reference evidence="2" key="1">
    <citation type="submission" date="2022-07" db="EMBL/GenBank/DDBJ databases">
        <authorList>
            <person name="Macas J."/>
            <person name="Novak P."/>
            <person name="Neumann P."/>
        </authorList>
    </citation>
    <scope>NUCLEOTIDE SEQUENCE</scope>
</reference>
<dbReference type="Proteomes" id="UP001152484">
    <property type="component" value="Unassembled WGS sequence"/>
</dbReference>